<dbReference type="STRING" id="1236970.JCM9140_2472"/>
<accession>W4Q3B0</accession>
<evidence type="ECO:0000313" key="5">
    <source>
        <dbReference type="EMBL" id="GAE26415.1"/>
    </source>
</evidence>
<dbReference type="AlphaFoldDB" id="W4Q3B0"/>
<keyword evidence="2 5" id="KW-0378">Hydrolase</keyword>
<feature type="domain" description="Carboxyltransferase" evidence="4">
    <location>
        <begin position="24"/>
        <end position="279"/>
    </location>
</feature>
<dbReference type="InterPro" id="IPR029000">
    <property type="entry name" value="Cyclophilin-like_dom_sf"/>
</dbReference>
<keyword evidence="6" id="KW-1185">Reference proteome</keyword>
<comment type="caution">
    <text evidence="5">The sequence shown here is derived from an EMBL/GenBank/DDBJ whole genome shotgun (WGS) entry which is preliminary data.</text>
</comment>
<proteinExistence type="predicted"/>
<sequence length="279" mass="30492">MTLSIIKPGLLTTIQDLGRSGFQKHGVIMSGAMDSRSLRLANLLVGNEESEAALEITLVGPSIKFEQDALIAIAGGDLSPSINQHPVPMYRQIYVRKNSVLSFGPVKSGCRSYLAVSGGFLVEKVLGSKSTYLRANLGGYKGRPIQTGDVLAVGEGLLKDQIRKEDGPSGFIANQWAISTRFYKRKDPTIRVIAGPHFEQFSECSQKAFFQQPFRVTPKSDRMGYRLSGASLTLKKPLELVSEAVHFGTIQVPPDGNPIVLLADRQTIGGYPKMLKLWQ</sequence>
<dbReference type="InterPro" id="IPR003778">
    <property type="entry name" value="CT_A_B"/>
</dbReference>
<dbReference type="EMBL" id="BAUT01000024">
    <property type="protein sequence ID" value="GAE26415.1"/>
    <property type="molecule type" value="Genomic_DNA"/>
</dbReference>
<dbReference type="Pfam" id="PF02626">
    <property type="entry name" value="CT_A_B"/>
    <property type="match status" value="1"/>
</dbReference>
<dbReference type="PANTHER" id="PTHR43309">
    <property type="entry name" value="5-OXOPROLINASE SUBUNIT C"/>
    <property type="match status" value="1"/>
</dbReference>
<evidence type="ECO:0000256" key="3">
    <source>
        <dbReference type="ARBA" id="ARBA00022840"/>
    </source>
</evidence>
<evidence type="ECO:0000259" key="4">
    <source>
        <dbReference type="SMART" id="SM00797"/>
    </source>
</evidence>
<dbReference type="NCBIfam" id="TIGR00724">
    <property type="entry name" value="urea_amlyse_rel"/>
    <property type="match status" value="1"/>
</dbReference>
<protein>
    <submittedName>
        <fullName evidence="5">Allophanate hydrolase 2 subunit 2</fullName>
    </submittedName>
</protein>
<reference evidence="5" key="1">
    <citation type="journal article" date="2014" name="Genome Announc.">
        <title>Draft Genome Sequences of Three Alkaliphilic Bacillus Strains, Bacillus wakoensis JCM 9140T, Bacillus akibai JCM 9157T, and Bacillus hemicellulosilyticus JCM 9152T.</title>
        <authorList>
            <person name="Yuki M."/>
            <person name="Oshima K."/>
            <person name="Suda W."/>
            <person name="Oshida Y."/>
            <person name="Kitamura K."/>
            <person name="Iida T."/>
            <person name="Hattori M."/>
            <person name="Ohkuma M."/>
        </authorList>
    </citation>
    <scope>NUCLEOTIDE SEQUENCE [LARGE SCALE GENOMIC DNA]</scope>
    <source>
        <strain evidence="5">JCM 9140</strain>
    </source>
</reference>
<name>W4Q3B0_9BACI</name>
<evidence type="ECO:0000256" key="1">
    <source>
        <dbReference type="ARBA" id="ARBA00022741"/>
    </source>
</evidence>
<keyword evidence="1" id="KW-0547">Nucleotide-binding</keyword>
<dbReference type="Proteomes" id="UP000018890">
    <property type="component" value="Unassembled WGS sequence"/>
</dbReference>
<keyword evidence="3" id="KW-0067">ATP-binding</keyword>
<gene>
    <name evidence="5" type="ORF">JCM9140_2472</name>
</gene>
<dbReference type="GO" id="GO:0005524">
    <property type="term" value="F:ATP binding"/>
    <property type="evidence" value="ECO:0007669"/>
    <property type="project" value="UniProtKB-KW"/>
</dbReference>
<organism evidence="5 6">
    <name type="scientific">Halalkalibacter wakoensis JCM 9140</name>
    <dbReference type="NCBI Taxonomy" id="1236970"/>
    <lineage>
        <taxon>Bacteria</taxon>
        <taxon>Bacillati</taxon>
        <taxon>Bacillota</taxon>
        <taxon>Bacilli</taxon>
        <taxon>Bacillales</taxon>
        <taxon>Bacillaceae</taxon>
        <taxon>Halalkalibacter</taxon>
    </lineage>
</organism>
<dbReference type="SMART" id="SM00797">
    <property type="entry name" value="AHS2"/>
    <property type="match status" value="1"/>
</dbReference>
<dbReference type="PANTHER" id="PTHR43309:SF5">
    <property type="entry name" value="5-OXOPROLINASE SUBUNIT C"/>
    <property type="match status" value="1"/>
</dbReference>
<dbReference type="Gene3D" id="2.40.100.10">
    <property type="entry name" value="Cyclophilin-like"/>
    <property type="match status" value="1"/>
</dbReference>
<evidence type="ECO:0000256" key="2">
    <source>
        <dbReference type="ARBA" id="ARBA00022801"/>
    </source>
</evidence>
<evidence type="ECO:0000313" key="6">
    <source>
        <dbReference type="Proteomes" id="UP000018890"/>
    </source>
</evidence>
<dbReference type="RefSeq" id="WP_235715326.1">
    <property type="nucleotide sequence ID" value="NZ_BAUT01000024.1"/>
</dbReference>
<dbReference type="InterPro" id="IPR052708">
    <property type="entry name" value="PxpC"/>
</dbReference>
<dbReference type="GO" id="GO:0016787">
    <property type="term" value="F:hydrolase activity"/>
    <property type="evidence" value="ECO:0007669"/>
    <property type="project" value="UniProtKB-KW"/>
</dbReference>